<proteinExistence type="predicted"/>
<dbReference type="GO" id="GO:0000387">
    <property type="term" value="P:spliceosomal snRNP assembly"/>
    <property type="evidence" value="ECO:0007669"/>
    <property type="project" value="TreeGrafter"/>
</dbReference>
<protein>
    <submittedName>
        <fullName evidence="3">Coilin</fullName>
    </submittedName>
</protein>
<evidence type="ECO:0000313" key="3">
    <source>
        <dbReference type="EMBL" id="MBW88852.1"/>
    </source>
</evidence>
<feature type="domain" description="Coilin N-terminal" evidence="2">
    <location>
        <begin position="4"/>
        <end position="179"/>
    </location>
</feature>
<sequence>MPMVRLRLEFDATLSKSQKTEELRQCWILLKPEHQTISDLASYLLRVFNLQNSCPSGLLLSMEGFVLPPFESTRIFNDKDIVRVEKKGRKSAEVVRLGDDLNLSDVVEIVDHQPAVTTGMQVLANEEFEMESGGYESELKEDDGSGKAEVGLQEEEEPAEVIKVSKKRKRNDSKKKQSSRGRKLNVVALKNV</sequence>
<dbReference type="AlphaFoldDB" id="A0A2P2J5T2"/>
<dbReference type="InterPro" id="IPR024822">
    <property type="entry name" value="Coilin"/>
</dbReference>
<dbReference type="GO" id="GO:0015030">
    <property type="term" value="C:Cajal body"/>
    <property type="evidence" value="ECO:0007669"/>
    <property type="project" value="TreeGrafter"/>
</dbReference>
<name>A0A2P2J5T2_RHIMU</name>
<evidence type="ECO:0000256" key="1">
    <source>
        <dbReference type="SAM" id="MobiDB-lite"/>
    </source>
</evidence>
<dbReference type="PANTHER" id="PTHR15197:SF0">
    <property type="entry name" value="COILIN"/>
    <property type="match status" value="1"/>
</dbReference>
<feature type="compositionally biased region" description="Basic residues" evidence="1">
    <location>
        <begin position="164"/>
        <end position="183"/>
    </location>
</feature>
<accession>A0A2P2J5T2</accession>
<dbReference type="GO" id="GO:0030620">
    <property type="term" value="F:U2 snRNA binding"/>
    <property type="evidence" value="ECO:0007669"/>
    <property type="project" value="TreeGrafter"/>
</dbReference>
<dbReference type="Pfam" id="PF15862">
    <property type="entry name" value="Coilin_N"/>
    <property type="match status" value="1"/>
</dbReference>
<feature type="region of interest" description="Disordered" evidence="1">
    <location>
        <begin position="133"/>
        <end position="184"/>
    </location>
</feature>
<reference evidence="3" key="1">
    <citation type="submission" date="2018-02" db="EMBL/GenBank/DDBJ databases">
        <title>Rhizophora mucronata_Transcriptome.</title>
        <authorList>
            <person name="Meera S.P."/>
            <person name="Sreeshan A."/>
            <person name="Augustine A."/>
        </authorList>
    </citation>
    <scope>NUCLEOTIDE SEQUENCE</scope>
    <source>
        <tissue evidence="3">Leaf</tissue>
    </source>
</reference>
<dbReference type="GO" id="GO:0030619">
    <property type="term" value="F:U1 snRNA binding"/>
    <property type="evidence" value="ECO:0007669"/>
    <property type="project" value="TreeGrafter"/>
</dbReference>
<dbReference type="EMBL" id="GGEC01008369">
    <property type="protein sequence ID" value="MBW88852.1"/>
    <property type="molecule type" value="Transcribed_RNA"/>
</dbReference>
<evidence type="ECO:0000259" key="2">
    <source>
        <dbReference type="Pfam" id="PF15862"/>
    </source>
</evidence>
<dbReference type="InterPro" id="IPR031722">
    <property type="entry name" value="Coilin_N"/>
</dbReference>
<dbReference type="PANTHER" id="PTHR15197">
    <property type="entry name" value="COILIN P80"/>
    <property type="match status" value="1"/>
</dbReference>
<organism evidence="3">
    <name type="scientific">Rhizophora mucronata</name>
    <name type="common">Asiatic mangrove</name>
    <dbReference type="NCBI Taxonomy" id="61149"/>
    <lineage>
        <taxon>Eukaryota</taxon>
        <taxon>Viridiplantae</taxon>
        <taxon>Streptophyta</taxon>
        <taxon>Embryophyta</taxon>
        <taxon>Tracheophyta</taxon>
        <taxon>Spermatophyta</taxon>
        <taxon>Magnoliopsida</taxon>
        <taxon>eudicotyledons</taxon>
        <taxon>Gunneridae</taxon>
        <taxon>Pentapetalae</taxon>
        <taxon>rosids</taxon>
        <taxon>fabids</taxon>
        <taxon>Malpighiales</taxon>
        <taxon>Rhizophoraceae</taxon>
        <taxon>Rhizophora</taxon>
    </lineage>
</organism>